<evidence type="ECO:0000259" key="2">
    <source>
        <dbReference type="PROSITE" id="PS50174"/>
    </source>
</evidence>
<evidence type="ECO:0000259" key="4">
    <source>
        <dbReference type="PROSITE" id="PS51827"/>
    </source>
</evidence>
<dbReference type="InterPro" id="IPR000467">
    <property type="entry name" value="G_patch_dom"/>
</dbReference>
<feature type="domain" description="G-patch" evidence="2">
    <location>
        <begin position="743"/>
        <end position="787"/>
    </location>
</feature>
<evidence type="ECO:0000256" key="1">
    <source>
        <dbReference type="SAM" id="MobiDB-lite"/>
    </source>
</evidence>
<organism evidence="5 6">
    <name type="scientific">Tropilaelaps mercedesae</name>
    <dbReference type="NCBI Taxonomy" id="418985"/>
    <lineage>
        <taxon>Eukaryota</taxon>
        <taxon>Metazoa</taxon>
        <taxon>Ecdysozoa</taxon>
        <taxon>Arthropoda</taxon>
        <taxon>Chelicerata</taxon>
        <taxon>Arachnida</taxon>
        <taxon>Acari</taxon>
        <taxon>Parasitiformes</taxon>
        <taxon>Mesostigmata</taxon>
        <taxon>Gamasina</taxon>
        <taxon>Dermanyssoidea</taxon>
        <taxon>Laelapidae</taxon>
        <taxon>Tropilaelaps</taxon>
    </lineage>
</organism>
<comment type="caution">
    <text evidence="5">The sequence shown here is derived from an EMBL/GenBank/DDBJ whole genome shotgun (WGS) entry which is preliminary data.</text>
</comment>
<dbReference type="Gene3D" id="3.30.1370.50">
    <property type="entry name" value="R3H-like domain"/>
    <property type="match status" value="1"/>
</dbReference>
<evidence type="ECO:0008006" key="7">
    <source>
        <dbReference type="Google" id="ProtNLM"/>
    </source>
</evidence>
<evidence type="ECO:0000313" key="6">
    <source>
        <dbReference type="Proteomes" id="UP000192247"/>
    </source>
</evidence>
<dbReference type="OrthoDB" id="6507000at2759"/>
<feature type="region of interest" description="Disordered" evidence="1">
    <location>
        <begin position="444"/>
        <end position="464"/>
    </location>
</feature>
<dbReference type="PROSITE" id="PS51061">
    <property type="entry name" value="R3H"/>
    <property type="match status" value="1"/>
</dbReference>
<dbReference type="Pfam" id="PF11952">
    <property type="entry name" value="XTBD"/>
    <property type="match status" value="1"/>
</dbReference>
<feature type="domain" description="R3H" evidence="3">
    <location>
        <begin position="792"/>
        <end position="857"/>
    </location>
</feature>
<feature type="domain" description="XRN2-binding (XTBD)" evidence="4">
    <location>
        <begin position="8"/>
        <end position="95"/>
    </location>
</feature>
<proteinExistence type="predicted"/>
<evidence type="ECO:0000259" key="3">
    <source>
        <dbReference type="PROSITE" id="PS51061"/>
    </source>
</evidence>
<keyword evidence="6" id="KW-1185">Reference proteome</keyword>
<dbReference type="Pfam" id="PF01585">
    <property type="entry name" value="G-patch"/>
    <property type="match status" value="1"/>
</dbReference>
<dbReference type="PANTHER" id="PTHR48430">
    <property type="entry name" value="PARTNER OF XRN-2 PROTEIN 1"/>
    <property type="match status" value="1"/>
</dbReference>
<gene>
    <name evidence="5" type="ORF">BIW11_12058</name>
</gene>
<dbReference type="InterPro" id="IPR001374">
    <property type="entry name" value="R3H_dom"/>
</dbReference>
<feature type="region of interest" description="Disordered" evidence="1">
    <location>
        <begin position="294"/>
        <end position="316"/>
    </location>
</feature>
<protein>
    <recommendedName>
        <fullName evidence="7">NF-kappa-B-repressing factor-like</fullName>
    </recommendedName>
</protein>
<reference evidence="5 6" key="1">
    <citation type="journal article" date="2017" name="Gigascience">
        <title>Draft genome of the honey bee ectoparasitic mite, Tropilaelaps mercedesae, is shaped by the parasitic life history.</title>
        <authorList>
            <person name="Dong X."/>
            <person name="Armstrong S.D."/>
            <person name="Xia D."/>
            <person name="Makepeace B.L."/>
            <person name="Darby A.C."/>
            <person name="Kadowaki T."/>
        </authorList>
    </citation>
    <scope>NUCLEOTIDE SEQUENCE [LARGE SCALE GENOMIC DNA]</scope>
    <source>
        <strain evidence="5">Wuxi-XJTLU</strain>
    </source>
</reference>
<dbReference type="SUPFAM" id="SSF82708">
    <property type="entry name" value="R3H domain"/>
    <property type="match status" value="1"/>
</dbReference>
<dbReference type="GO" id="GO:0003676">
    <property type="term" value="F:nucleic acid binding"/>
    <property type="evidence" value="ECO:0007669"/>
    <property type="project" value="UniProtKB-UniRule"/>
</dbReference>
<dbReference type="InterPro" id="IPR036867">
    <property type="entry name" value="R3H_dom_sf"/>
</dbReference>
<dbReference type="PROSITE" id="PS50174">
    <property type="entry name" value="G_PATCH"/>
    <property type="match status" value="1"/>
</dbReference>
<dbReference type="InParanoid" id="A0A1V9X899"/>
<dbReference type="AlphaFoldDB" id="A0A1V9X899"/>
<evidence type="ECO:0000313" key="5">
    <source>
        <dbReference type="EMBL" id="OQR69777.1"/>
    </source>
</evidence>
<name>A0A1V9X899_9ACAR</name>
<dbReference type="EMBL" id="MNPL01019904">
    <property type="protein sequence ID" value="OQR69777.1"/>
    <property type="molecule type" value="Genomic_DNA"/>
</dbReference>
<sequence length="888" mass="98327">MAPPMALLETYRDPHEPDEKWHLRRAFLRRNWDEFPSERRTRLLALAQCFQNIQVLGCSYPARVMEEVARLSVGLVEAKSKSRRLPFAKINFVKSASPGGGTMLALDVEEDDDDDGDEITAQTLNKTDQVDGPSRRFYTAVQMGKQSQAFRKSLADSDEDDDYESPRLGFGATAANLSDSDSWTMADFDGTSHTAAAPSTSKFIFGSTDCRSAKRLGFVSSTRPSTDGEFQFGVPFERGIGAKAEGDFVFGLKDLPMEDSDRKSSAPGAFKFGAEGKDYAAKLGFVKSGTAAERRKSDDLNRHMQSTSLQEGPTLKNPRWEGSIVTGFDSELQLLNDLKMQLRQVRPPLQQARVEFAMLQVCMAVTASGAKLEVINCQPTILKLYGIHIANGVDEPSAYENFIQKVFDSRPWNIVLRDERPTLEPGGPMASFVEAPPLSEVLSKHSRNEASTSQYRAGPPPENNRQVNSQIIRNLIEVRNTIWTPNFKSKAAMFGGPTANVQSALNMAFQLAKLKPIHDAVVPGTFLKPEFTNARQIVTCLLTFHGVVLVAADSRSKNEAKLAATKKLYEVLESQVKFEIIEKNGRSWLNTFGSSQQDRRAQMLPEKHVPIQASTRAEYRDLFLVRPTKPVDLQALITIFASANGLALNFVTDAMIKNGATVQICRLDLPTEPPLVFEGVGETKQIARRTCIRATLESLVRNCFTIDIKQSIVDGAQEFSKEAMPLGLESETVQNGLGRQLAEDNVGYRLLKNMGWRGGGLGQGTGLVEPVMLKDNTGGRGLGYEGTSSVSKRFKSHVASTLRVFLRETDVFDELKFSPSFSNVERKEIHTIARRLGLKSKSQNRPEGRVLCVSHNIDWRMILNRLKTTGPSGKYGLLPPNSWTPPES</sequence>
<dbReference type="InterPro" id="IPR021859">
    <property type="entry name" value="XTBD"/>
</dbReference>
<dbReference type="PROSITE" id="PS51827">
    <property type="entry name" value="XTBD"/>
    <property type="match status" value="1"/>
</dbReference>
<dbReference type="Pfam" id="PF01424">
    <property type="entry name" value="R3H"/>
    <property type="match status" value="1"/>
</dbReference>
<dbReference type="Proteomes" id="UP000192247">
    <property type="component" value="Unassembled WGS sequence"/>
</dbReference>
<dbReference type="PANTHER" id="PTHR48430:SF1">
    <property type="entry name" value="PARTNER OF XRN-2 PROTEIN 1"/>
    <property type="match status" value="1"/>
</dbReference>
<dbReference type="SMART" id="SM00443">
    <property type="entry name" value="G_patch"/>
    <property type="match status" value="1"/>
</dbReference>
<accession>A0A1V9X899</accession>
<dbReference type="STRING" id="418985.A0A1V9X899"/>
<dbReference type="FunCoup" id="A0A1V9X899">
    <property type="interactions" value="359"/>
</dbReference>